<dbReference type="Pfam" id="PF07810">
    <property type="entry name" value="TMC"/>
    <property type="match status" value="1"/>
</dbReference>
<feature type="transmembrane region" description="Helical" evidence="7">
    <location>
        <begin position="441"/>
        <end position="463"/>
    </location>
</feature>
<organism evidence="9 10">
    <name type="scientific">Candidula unifasciata</name>
    <dbReference type="NCBI Taxonomy" id="100452"/>
    <lineage>
        <taxon>Eukaryota</taxon>
        <taxon>Metazoa</taxon>
        <taxon>Spiralia</taxon>
        <taxon>Lophotrochozoa</taxon>
        <taxon>Mollusca</taxon>
        <taxon>Gastropoda</taxon>
        <taxon>Heterobranchia</taxon>
        <taxon>Euthyneura</taxon>
        <taxon>Panpulmonata</taxon>
        <taxon>Eupulmonata</taxon>
        <taxon>Stylommatophora</taxon>
        <taxon>Helicina</taxon>
        <taxon>Helicoidea</taxon>
        <taxon>Geomitridae</taxon>
        <taxon>Candidula</taxon>
    </lineage>
</organism>
<feature type="non-terminal residue" evidence="9">
    <location>
        <position position="635"/>
    </location>
</feature>
<dbReference type="InterPro" id="IPR012496">
    <property type="entry name" value="TMC_dom"/>
</dbReference>
<feature type="compositionally biased region" description="Basic and acidic residues" evidence="6">
    <location>
        <begin position="73"/>
        <end position="88"/>
    </location>
</feature>
<feature type="transmembrane region" description="Helical" evidence="7">
    <location>
        <begin position="401"/>
        <end position="421"/>
    </location>
</feature>
<name>A0A8S3YM96_9EUPU</name>
<dbReference type="InterPro" id="IPR038900">
    <property type="entry name" value="TMC"/>
</dbReference>
<evidence type="ECO:0000313" key="10">
    <source>
        <dbReference type="Proteomes" id="UP000678393"/>
    </source>
</evidence>
<keyword evidence="4 7" id="KW-1133">Transmembrane helix</keyword>
<feature type="region of interest" description="Disordered" evidence="6">
    <location>
        <begin position="67"/>
        <end position="100"/>
    </location>
</feature>
<evidence type="ECO:0000256" key="7">
    <source>
        <dbReference type="SAM" id="Phobius"/>
    </source>
</evidence>
<comment type="similarity">
    <text evidence="2">Belongs to the TMC family.</text>
</comment>
<comment type="subcellular location">
    <subcellularLocation>
        <location evidence="1">Membrane</location>
        <topology evidence="1">Multi-pass membrane protein</topology>
    </subcellularLocation>
</comment>
<evidence type="ECO:0000256" key="1">
    <source>
        <dbReference type="ARBA" id="ARBA00004141"/>
    </source>
</evidence>
<feature type="transmembrane region" description="Helical" evidence="7">
    <location>
        <begin position="483"/>
        <end position="501"/>
    </location>
</feature>
<evidence type="ECO:0000256" key="5">
    <source>
        <dbReference type="ARBA" id="ARBA00023136"/>
    </source>
</evidence>
<keyword evidence="3 7" id="KW-0812">Transmembrane</keyword>
<dbReference type="PANTHER" id="PTHR23302:SF24">
    <property type="entry name" value="TMC DOMAIN-CONTAINING PROTEIN"/>
    <property type="match status" value="1"/>
</dbReference>
<comment type="caution">
    <text evidence="9">The sequence shown here is derived from an EMBL/GenBank/DDBJ whole genome shotgun (WGS) entry which is preliminary data.</text>
</comment>
<protein>
    <recommendedName>
        <fullName evidence="8">TMC domain-containing protein</fullName>
    </recommendedName>
</protein>
<dbReference type="GO" id="GO:0005886">
    <property type="term" value="C:plasma membrane"/>
    <property type="evidence" value="ECO:0007669"/>
    <property type="project" value="InterPro"/>
</dbReference>
<accession>A0A8S3YM96</accession>
<evidence type="ECO:0000256" key="3">
    <source>
        <dbReference type="ARBA" id="ARBA00022692"/>
    </source>
</evidence>
<dbReference type="AlphaFoldDB" id="A0A8S3YM96"/>
<feature type="transmembrane region" description="Helical" evidence="7">
    <location>
        <begin position="194"/>
        <end position="212"/>
    </location>
</feature>
<sequence>MVNNVNGQRQIKHRPSKMQNGAGIGKYWQENNQIDDKVTDSNEDSHSLQSLNFEDLKTTRQLLSTIRIRRKNGKSDGKSPSDVEDHMNEISTDSDEEYGLPSTRHKIKSLTERLLVARQQQSTSEVANHYRKAVLSVPGRSLQLYSSGVIKRLKTVSDTASDIWYRLNFWSQQFKEIEGHFGIATTTYFRFTRWLVKINFMVFFLFLCFIYIPQWTHGSFFSENHGTNASASGQYFDKTLKCSFSYTEYIKNISRYEQGWETFLEIAKGTGILENTMLFYGFYTNLTFWMPGQLPETKYNMGLAYLLTVGLSFLAVFIMIVKNSSRTIEETVMDFDNKMFPLYTNAVYSGWDYCINSDKMAFIKQKIFYNEIKANLHEVELKRQRENRTAKERAKLYLKRIMINFVVVVLLGGSFYAIYVATEYLLENETENLNEVLLLLISYLPSIVISLLNIVVPEIFLVLSNLEEYTHSFATHITIVRAVFLRLASVWVLIVSLYYRLLNKTNKLPFPCPEEGILNATNIRCCGNTLWATGTEPVKCWENYVGKEFYKLGIFDFISVTLVIILIKAPRRVIYEHLKGRFGIIAKIGRSKFDLPLQVLDIVYSQTVCWMGMFFVPLLPAITFVKVFCFFFVKK</sequence>
<feature type="transmembrane region" description="Helical" evidence="7">
    <location>
        <begin position="303"/>
        <end position="321"/>
    </location>
</feature>
<proteinExistence type="inferred from homology"/>
<reference evidence="9" key="1">
    <citation type="submission" date="2021-04" db="EMBL/GenBank/DDBJ databases">
        <authorList>
            <consortium name="Molecular Ecology Group"/>
        </authorList>
    </citation>
    <scope>NUCLEOTIDE SEQUENCE</scope>
</reference>
<feature type="region of interest" description="Disordered" evidence="6">
    <location>
        <begin position="1"/>
        <end position="23"/>
    </location>
</feature>
<evidence type="ECO:0000256" key="6">
    <source>
        <dbReference type="SAM" id="MobiDB-lite"/>
    </source>
</evidence>
<dbReference type="OrthoDB" id="1936208at2759"/>
<feature type="transmembrane region" description="Helical" evidence="7">
    <location>
        <begin position="608"/>
        <end position="633"/>
    </location>
</feature>
<feature type="domain" description="TMC" evidence="8">
    <location>
        <begin position="540"/>
        <end position="635"/>
    </location>
</feature>
<keyword evidence="10" id="KW-1185">Reference proteome</keyword>
<keyword evidence="5 7" id="KW-0472">Membrane</keyword>
<gene>
    <name evidence="9" type="ORF">CUNI_LOCUS3691</name>
</gene>
<evidence type="ECO:0000256" key="4">
    <source>
        <dbReference type="ARBA" id="ARBA00022989"/>
    </source>
</evidence>
<evidence type="ECO:0000256" key="2">
    <source>
        <dbReference type="ARBA" id="ARBA00006510"/>
    </source>
</evidence>
<evidence type="ECO:0000259" key="8">
    <source>
        <dbReference type="Pfam" id="PF07810"/>
    </source>
</evidence>
<dbReference type="PANTHER" id="PTHR23302">
    <property type="entry name" value="TRANSMEMBRANE CHANNEL-RELATED"/>
    <property type="match status" value="1"/>
</dbReference>
<evidence type="ECO:0000313" key="9">
    <source>
        <dbReference type="EMBL" id="CAG5118133.1"/>
    </source>
</evidence>
<dbReference type="GO" id="GO:0008381">
    <property type="term" value="F:mechanosensitive monoatomic ion channel activity"/>
    <property type="evidence" value="ECO:0007669"/>
    <property type="project" value="TreeGrafter"/>
</dbReference>
<dbReference type="Proteomes" id="UP000678393">
    <property type="component" value="Unassembled WGS sequence"/>
</dbReference>
<dbReference type="EMBL" id="CAJHNH020000502">
    <property type="protein sequence ID" value="CAG5118133.1"/>
    <property type="molecule type" value="Genomic_DNA"/>
</dbReference>